<accession>A0A0K2ZRX7</accession>
<proteinExistence type="predicted"/>
<feature type="domain" description="XdhC Rossmann" evidence="2">
    <location>
        <begin position="35"/>
        <end position="91"/>
    </location>
</feature>
<evidence type="ECO:0000313" key="4">
    <source>
        <dbReference type="Proteomes" id="UP000046187"/>
    </source>
</evidence>
<evidence type="ECO:0000259" key="2">
    <source>
        <dbReference type="Pfam" id="PF13478"/>
    </source>
</evidence>
<dbReference type="Pfam" id="PF13478">
    <property type="entry name" value="XdhC_C"/>
    <property type="match status" value="1"/>
</dbReference>
<evidence type="ECO:0000256" key="1">
    <source>
        <dbReference type="SAM" id="MobiDB-lite"/>
    </source>
</evidence>
<dbReference type="InterPro" id="IPR027051">
    <property type="entry name" value="XdhC_Rossmann_dom"/>
</dbReference>
<evidence type="ECO:0000313" key="3">
    <source>
        <dbReference type="EMBL" id="CTP87762.1"/>
    </source>
</evidence>
<name>A0A0K2ZRX7_9XANT</name>
<keyword evidence="4" id="KW-1185">Reference proteome</keyword>
<sequence>MAAASCSGVSRDERRSALSGGALRRDRSHPARAPQARVESLIGAASKRARFLPGLRCDGIGEAAQARLTWPIGMPGSDGKAPEAIAVAMVAWLLLGAVAYAAQRAGSGRPSGHAPPPGASRAVAR</sequence>
<gene>
    <name evidence="3" type="ORF">XTALMG727_2143</name>
</gene>
<dbReference type="RefSeq" id="WP_053835363.1">
    <property type="nucleotide sequence ID" value="NZ_CXOI01000033.1"/>
</dbReference>
<protein>
    <recommendedName>
        <fullName evidence="2">XdhC Rossmann domain-containing protein</fullName>
    </recommendedName>
</protein>
<dbReference type="AlphaFoldDB" id="A0A0K2ZRX7"/>
<dbReference type="EMBL" id="CXOI01000033">
    <property type="protein sequence ID" value="CTP87762.1"/>
    <property type="molecule type" value="Genomic_DNA"/>
</dbReference>
<reference evidence="4" key="1">
    <citation type="submission" date="2015-07" db="EMBL/GenBank/DDBJ databases">
        <authorList>
            <person name="Wibberg D."/>
        </authorList>
    </citation>
    <scope>NUCLEOTIDE SEQUENCE [LARGE SCALE GENOMIC DNA]</scope>
</reference>
<feature type="region of interest" description="Disordered" evidence="1">
    <location>
        <begin position="105"/>
        <end position="125"/>
    </location>
</feature>
<dbReference type="Gene3D" id="3.40.50.720">
    <property type="entry name" value="NAD(P)-binding Rossmann-like Domain"/>
    <property type="match status" value="1"/>
</dbReference>
<organism evidence="3 4">
    <name type="scientific">Xanthomonas graminis pv. arrhenatheri LMG 727</name>
    <dbReference type="NCBI Taxonomy" id="1195923"/>
    <lineage>
        <taxon>Bacteria</taxon>
        <taxon>Pseudomonadati</taxon>
        <taxon>Pseudomonadota</taxon>
        <taxon>Gammaproteobacteria</taxon>
        <taxon>Lysobacterales</taxon>
        <taxon>Lysobacteraceae</taxon>
        <taxon>Xanthomonas</taxon>
        <taxon>Xanthomonas translucens group</taxon>
        <taxon>Xanthomonas graminis</taxon>
    </lineage>
</organism>
<dbReference type="Proteomes" id="UP000046187">
    <property type="component" value="Unassembled WGS sequence"/>
</dbReference>
<feature type="region of interest" description="Disordered" evidence="1">
    <location>
        <begin position="1"/>
        <end position="38"/>
    </location>
</feature>